<keyword evidence="2" id="KW-1185">Reference proteome</keyword>
<dbReference type="EMBL" id="CP104213">
    <property type="protein sequence ID" value="UWX64743.1"/>
    <property type="molecule type" value="Genomic_DNA"/>
</dbReference>
<evidence type="ECO:0000313" key="1">
    <source>
        <dbReference type="EMBL" id="UWX64743.1"/>
    </source>
</evidence>
<proteinExistence type="predicted"/>
<dbReference type="SUPFAM" id="SSF46785">
    <property type="entry name" value="Winged helix' DNA-binding domain"/>
    <property type="match status" value="1"/>
</dbReference>
<accession>A0ABY5YI01</accession>
<dbReference type="RefSeq" id="WP_260561004.1">
    <property type="nucleotide sequence ID" value="NZ_BAABEC010000009.1"/>
</dbReference>
<protein>
    <submittedName>
        <fullName evidence="1">Uncharacterized protein</fullName>
    </submittedName>
</protein>
<organism evidence="1 2">
    <name type="scientific">Deinococcus rubellus</name>
    <dbReference type="NCBI Taxonomy" id="1889240"/>
    <lineage>
        <taxon>Bacteria</taxon>
        <taxon>Thermotogati</taxon>
        <taxon>Deinococcota</taxon>
        <taxon>Deinococci</taxon>
        <taxon>Deinococcales</taxon>
        <taxon>Deinococcaceae</taxon>
        <taxon>Deinococcus</taxon>
    </lineage>
</organism>
<reference evidence="1" key="1">
    <citation type="submission" date="2022-09" db="EMBL/GenBank/DDBJ databases">
        <title>genome sequence of Deinococcus rubellus.</title>
        <authorList>
            <person name="Srinivasan S."/>
        </authorList>
    </citation>
    <scope>NUCLEOTIDE SEQUENCE</scope>
    <source>
        <strain evidence="1">Ant6</strain>
    </source>
</reference>
<evidence type="ECO:0000313" key="2">
    <source>
        <dbReference type="Proteomes" id="UP001060261"/>
    </source>
</evidence>
<gene>
    <name evidence="1" type="ORF">N0D28_03530</name>
</gene>
<dbReference type="Proteomes" id="UP001060261">
    <property type="component" value="Chromosome"/>
</dbReference>
<dbReference type="InterPro" id="IPR036390">
    <property type="entry name" value="WH_DNA-bd_sf"/>
</dbReference>
<name>A0ABY5YI01_9DEIO</name>
<sequence length="94" mass="10374">MSSHFKSHVVLKGSIEHALLASASMDLQRTRQQLLAIAIQHGLRLYDDETVVTALKRLNANGSLYVSLGNGRLRIYRLTARGEQVLQAFAESPA</sequence>